<dbReference type="GO" id="GO:0005886">
    <property type="term" value="C:plasma membrane"/>
    <property type="evidence" value="ECO:0007669"/>
    <property type="project" value="TreeGrafter"/>
</dbReference>
<feature type="compositionally biased region" description="Polar residues" evidence="2">
    <location>
        <begin position="547"/>
        <end position="558"/>
    </location>
</feature>
<dbReference type="Pfam" id="PF00611">
    <property type="entry name" value="FCH"/>
    <property type="match status" value="1"/>
</dbReference>
<dbReference type="PANTHER" id="PTHR23065:SF54">
    <property type="entry name" value="SUPPRESSOR OF YEAST PROFILIN DELETION"/>
    <property type="match status" value="1"/>
</dbReference>
<keyword evidence="5" id="KW-1185">Reference proteome</keyword>
<evidence type="ECO:0000256" key="1">
    <source>
        <dbReference type="ARBA" id="ARBA00022583"/>
    </source>
</evidence>
<dbReference type="eggNOG" id="ENOG502QQAW">
    <property type="taxonomic scope" value="Eukaryota"/>
</dbReference>
<dbReference type="Gene3D" id="1.20.1270.60">
    <property type="entry name" value="Arfaptin homology (AH) domain/BAR domain"/>
    <property type="match status" value="1"/>
</dbReference>
<dbReference type="CDD" id="cd07650">
    <property type="entry name" value="F-BAR_Syp1p_like"/>
    <property type="match status" value="1"/>
</dbReference>
<dbReference type="Pfam" id="PF10291">
    <property type="entry name" value="muHD"/>
    <property type="match status" value="1"/>
</dbReference>
<dbReference type="OrthoDB" id="331602at2759"/>
<dbReference type="InParanoid" id="C4JYH5"/>
<dbReference type="AlphaFoldDB" id="C4JYH5"/>
<feature type="region of interest" description="Disordered" evidence="2">
    <location>
        <begin position="240"/>
        <end position="318"/>
    </location>
</feature>
<evidence type="ECO:0000313" key="5">
    <source>
        <dbReference type="Proteomes" id="UP000002058"/>
    </source>
</evidence>
<feature type="region of interest" description="Disordered" evidence="2">
    <location>
        <begin position="541"/>
        <end position="563"/>
    </location>
</feature>
<feature type="compositionally biased region" description="Polar residues" evidence="2">
    <location>
        <begin position="388"/>
        <end position="406"/>
    </location>
</feature>
<keyword evidence="1" id="KW-0254">Endocytosis</keyword>
<feature type="domain" description="MHD" evidence="3">
    <location>
        <begin position="591"/>
        <end position="893"/>
    </location>
</feature>
<dbReference type="KEGG" id="ure:UREG_07226"/>
<dbReference type="PANTHER" id="PTHR23065">
    <property type="entry name" value="PROLINE-SERINE-THREONINE PHOSPHATASE INTERACTING PROTEIN 1"/>
    <property type="match status" value="1"/>
</dbReference>
<feature type="region of interest" description="Disordered" evidence="2">
    <location>
        <begin position="141"/>
        <end position="162"/>
    </location>
</feature>
<dbReference type="GO" id="GO:0006897">
    <property type="term" value="P:endocytosis"/>
    <property type="evidence" value="ECO:0007669"/>
    <property type="project" value="UniProtKB-KW"/>
</dbReference>
<dbReference type="InterPro" id="IPR027267">
    <property type="entry name" value="AH/BAR_dom_sf"/>
</dbReference>
<dbReference type="GO" id="GO:0030139">
    <property type="term" value="C:endocytic vesicle"/>
    <property type="evidence" value="ECO:0007669"/>
    <property type="project" value="TreeGrafter"/>
</dbReference>
<protein>
    <recommendedName>
        <fullName evidence="3">MHD domain-containing protein</fullName>
    </recommendedName>
</protein>
<dbReference type="InterPro" id="IPR018808">
    <property type="entry name" value="Muniscin_C"/>
</dbReference>
<feature type="region of interest" description="Disordered" evidence="2">
    <location>
        <begin position="844"/>
        <end position="879"/>
    </location>
</feature>
<feature type="compositionally biased region" description="Low complexity" evidence="2">
    <location>
        <begin position="294"/>
        <end position="303"/>
    </location>
</feature>
<dbReference type="OMA" id="FQTHEVD"/>
<dbReference type="HOGENOM" id="CLU_011037_0_0_1"/>
<evidence type="ECO:0000313" key="4">
    <source>
        <dbReference type="EMBL" id="EEP82361.1"/>
    </source>
</evidence>
<reference evidence="5" key="1">
    <citation type="journal article" date="2009" name="Genome Res.">
        <title>Comparative genomic analyses of the human fungal pathogens Coccidioides and their relatives.</title>
        <authorList>
            <person name="Sharpton T.J."/>
            <person name="Stajich J.E."/>
            <person name="Rounsley S.D."/>
            <person name="Gardner M.J."/>
            <person name="Wortman J.R."/>
            <person name="Jordar V.S."/>
            <person name="Maiti R."/>
            <person name="Kodira C.D."/>
            <person name="Neafsey D.E."/>
            <person name="Zeng Q."/>
            <person name="Hung C.-Y."/>
            <person name="McMahan C."/>
            <person name="Muszewska A."/>
            <person name="Grynberg M."/>
            <person name="Mandel M.A."/>
            <person name="Kellner E.M."/>
            <person name="Barker B.M."/>
            <person name="Galgiani J.N."/>
            <person name="Orbach M.J."/>
            <person name="Kirkland T.N."/>
            <person name="Cole G.T."/>
            <person name="Henn M.R."/>
            <person name="Birren B.W."/>
            <person name="Taylor J.W."/>
        </authorList>
    </citation>
    <scope>NUCLEOTIDE SEQUENCE [LARGE SCALE GENOMIC DNA]</scope>
    <source>
        <strain evidence="5">UAMH 1704</strain>
    </source>
</reference>
<dbReference type="SMART" id="SM00055">
    <property type="entry name" value="FCH"/>
    <property type="match status" value="1"/>
</dbReference>
<gene>
    <name evidence="4" type="ORF">UREG_07226</name>
</gene>
<dbReference type="InterPro" id="IPR001060">
    <property type="entry name" value="FCH_dom"/>
</dbReference>
<feature type="region of interest" description="Disordered" evidence="2">
    <location>
        <begin position="330"/>
        <end position="445"/>
    </location>
</feature>
<feature type="compositionally biased region" description="Low complexity" evidence="2">
    <location>
        <begin position="867"/>
        <end position="879"/>
    </location>
</feature>
<dbReference type="GeneID" id="8439828"/>
<dbReference type="PROSITE" id="PS51072">
    <property type="entry name" value="MHD"/>
    <property type="match status" value="1"/>
</dbReference>
<dbReference type="EMBL" id="CH476619">
    <property type="protein sequence ID" value="EEP82361.1"/>
    <property type="molecule type" value="Genomic_DNA"/>
</dbReference>
<sequence length="893" mass="97933">MELSRQEYPALAALLKPNQTVAVVGDRLKLINKINQDVADWLQERRRLEEAYCLGLRKLARRPQPEQGAALGIFEVPWQRIISATESLAHSHETLAQQIEADIEKPLREYPFRNKELKAMSGIQQDLSNLARSLDAAERKVSKFKDKGPKAAGKSSTASSAAHEARAQWESRAPFVFEKLQEVDEHRLNHLRDVLTQFQTHEADQVERNRQSTESCLNALLTADTAEEIRSFALRASGGRTVELETQQPPATAISEVETAPMEPLEPPPRINDDAASRRSSHSNRARPSLAAEQPQQPQQPQQYPQPQPRNTPLGGLKRLGTVMGRRRSIVQPTSGHATPEKRFKSPFSFRRTESSRSFHQVENQPTPPNGLSPVRSVDQSSHHRPGSSATGNASQTEPQIDTVLNGNAIPEEPDAQETPAANESHEERPTSPKQPSIDADGFSAKPSTIDEISRLQQEAAANEDPGLNLTIRDKPIQEDEGEAQLALNEMASTLRLQAKQSGLSRGPGTLRGRRDVRNTIFVPNNVPLESDTQGNILSRTIPEHSPASSPQIPQVASPQEDRTISDVTSIHSSQTLHSMSGPISHPELSAPGLNASIVEKLNAFVSEGTVTKSFVVGELALAYNPTEGSSRASQVVRLDNFQSLERVAANPQFVSEAAHTTVNGAQSPETTEDRKGEYSVSLSSLKGPTPTVAFKYQIHLDASNLSTYCPVIFNPIWNEEEFQASVIINCSLNPQFVSSSPLASIVLQNIFLTVSLDLSPVDEETKQPRAVARATGAAMHPNTGASFRRKTSSVVWRIPEFEVKADGENRFLARFTTTTSWPRKGKVEARFDAITKDTGLRLGISSQLPAPQGKADETAEASSHGTEPTTATETWAELPTQRRLSVSRYVAV</sequence>
<dbReference type="FunCoup" id="C4JYH5">
    <property type="interactions" value="133"/>
</dbReference>
<dbReference type="GO" id="GO:0032185">
    <property type="term" value="P:septin cytoskeleton organization"/>
    <property type="evidence" value="ECO:0007669"/>
    <property type="project" value="TreeGrafter"/>
</dbReference>
<name>C4JYH5_UNCRE</name>
<evidence type="ECO:0000259" key="3">
    <source>
        <dbReference type="PROSITE" id="PS51072"/>
    </source>
</evidence>
<evidence type="ECO:0000256" key="2">
    <source>
        <dbReference type="SAM" id="MobiDB-lite"/>
    </source>
</evidence>
<dbReference type="InterPro" id="IPR028565">
    <property type="entry name" value="MHD"/>
</dbReference>
<dbReference type="SUPFAM" id="SSF103657">
    <property type="entry name" value="BAR/IMD domain-like"/>
    <property type="match status" value="1"/>
</dbReference>
<dbReference type="GO" id="GO:0032153">
    <property type="term" value="C:cell division site"/>
    <property type="evidence" value="ECO:0007669"/>
    <property type="project" value="TreeGrafter"/>
</dbReference>
<accession>C4JYH5</accession>
<dbReference type="RefSeq" id="XP_002582453.1">
    <property type="nucleotide sequence ID" value="XM_002582407.1"/>
</dbReference>
<dbReference type="Proteomes" id="UP000002058">
    <property type="component" value="Unassembled WGS sequence"/>
</dbReference>
<dbReference type="STRING" id="336963.C4JYH5"/>
<organism evidence="4 5">
    <name type="scientific">Uncinocarpus reesii (strain UAMH 1704)</name>
    <dbReference type="NCBI Taxonomy" id="336963"/>
    <lineage>
        <taxon>Eukaryota</taxon>
        <taxon>Fungi</taxon>
        <taxon>Dikarya</taxon>
        <taxon>Ascomycota</taxon>
        <taxon>Pezizomycotina</taxon>
        <taxon>Eurotiomycetes</taxon>
        <taxon>Eurotiomycetidae</taxon>
        <taxon>Onygenales</taxon>
        <taxon>Onygenaceae</taxon>
        <taxon>Uncinocarpus</taxon>
    </lineage>
</organism>
<proteinExistence type="predicted"/>
<dbReference type="FunFam" id="1.20.1270.60:FF:000102">
    <property type="entry name" value="WGS project CABT00000000 data, contig 2.23"/>
    <property type="match status" value="1"/>
</dbReference>
<dbReference type="VEuPathDB" id="FungiDB:UREG_07226"/>
<feature type="compositionally biased region" description="Low complexity" evidence="2">
    <location>
        <begin position="150"/>
        <end position="162"/>
    </location>
</feature>